<proteinExistence type="predicted"/>
<evidence type="ECO:0000256" key="3">
    <source>
        <dbReference type="ARBA" id="ARBA00022827"/>
    </source>
</evidence>
<dbReference type="NCBIfam" id="TIGR01409">
    <property type="entry name" value="TAT_signal_seq"/>
    <property type="match status" value="1"/>
</dbReference>
<dbReference type="EMBL" id="VJNE01000002">
    <property type="protein sequence ID" value="MZG27385.1"/>
    <property type="molecule type" value="Genomic_DNA"/>
</dbReference>
<dbReference type="AlphaFoldDB" id="A0A6L8Q643"/>
<keyword evidence="4" id="KW-0560">Oxidoreductase</keyword>
<dbReference type="RefSeq" id="WP_161127343.1">
    <property type="nucleotide sequence ID" value="NZ_DBGAVV010000055.1"/>
</dbReference>
<name>A0A6L8Q643_9ACTN</name>
<protein>
    <submittedName>
        <fullName evidence="6">FAD-dependent oxidoreductase</fullName>
    </submittedName>
</protein>
<dbReference type="InterPro" id="IPR050315">
    <property type="entry name" value="FAD-oxidoreductase_2"/>
</dbReference>
<comment type="caution">
    <text evidence="6">The sequence shown here is derived from an EMBL/GenBank/DDBJ whole genome shotgun (WGS) entry which is preliminary data.</text>
</comment>
<dbReference type="SUPFAM" id="SSF56425">
    <property type="entry name" value="Succinate dehydrogenase/fumarate reductase flavoprotein, catalytic domain"/>
    <property type="match status" value="1"/>
</dbReference>
<dbReference type="GO" id="GO:0033765">
    <property type="term" value="F:steroid dehydrogenase activity, acting on the CH-CH group of donors"/>
    <property type="evidence" value="ECO:0007669"/>
    <property type="project" value="UniProtKB-ARBA"/>
</dbReference>
<dbReference type="SUPFAM" id="SSF51905">
    <property type="entry name" value="FAD/NAD(P)-binding domain"/>
    <property type="match status" value="1"/>
</dbReference>
<dbReference type="PROSITE" id="PS51257">
    <property type="entry name" value="PROKAR_LIPOPROTEIN"/>
    <property type="match status" value="1"/>
</dbReference>
<evidence type="ECO:0000256" key="1">
    <source>
        <dbReference type="ARBA" id="ARBA00001974"/>
    </source>
</evidence>
<evidence type="ECO:0000259" key="5">
    <source>
        <dbReference type="Pfam" id="PF00890"/>
    </source>
</evidence>
<dbReference type="Gene3D" id="3.90.700.10">
    <property type="entry name" value="Succinate dehydrogenase/fumarate reductase flavoprotein, catalytic domain"/>
    <property type="match status" value="1"/>
</dbReference>
<dbReference type="Proteomes" id="UP000472380">
    <property type="component" value="Unassembled WGS sequence"/>
</dbReference>
<evidence type="ECO:0000313" key="7">
    <source>
        <dbReference type="Proteomes" id="UP000472380"/>
    </source>
</evidence>
<feature type="domain" description="FAD-dependent oxidoreductase 2 FAD-binding" evidence="5">
    <location>
        <begin position="75"/>
        <end position="505"/>
    </location>
</feature>
<evidence type="ECO:0000313" key="6">
    <source>
        <dbReference type="EMBL" id="MZG27385.1"/>
    </source>
</evidence>
<dbReference type="InterPro" id="IPR006311">
    <property type="entry name" value="TAT_signal"/>
</dbReference>
<dbReference type="PANTHER" id="PTHR43400:SF7">
    <property type="entry name" value="FAD-DEPENDENT OXIDOREDUCTASE 2 FAD BINDING DOMAIN-CONTAINING PROTEIN"/>
    <property type="match status" value="1"/>
</dbReference>
<reference evidence="6 7" key="1">
    <citation type="submission" date="2019-07" db="EMBL/GenBank/DDBJ databases">
        <title>Draft genome sequence of Adlercreutzia equolifaciens IPLA 37004, a human intestinal strain that does not produces equol from daidzein.</title>
        <authorList>
            <person name="Vazquez L."/>
            <person name="Florez A.B."/>
            <person name="Mayo B."/>
        </authorList>
    </citation>
    <scope>NUCLEOTIDE SEQUENCE [LARGE SCALE GENOMIC DNA]</scope>
    <source>
        <strain evidence="6 7">IPLA 37004</strain>
    </source>
</reference>
<dbReference type="Pfam" id="PF10518">
    <property type="entry name" value="TAT_signal"/>
    <property type="match status" value="1"/>
</dbReference>
<dbReference type="InterPro" id="IPR003953">
    <property type="entry name" value="FAD-dep_OxRdtase_2_FAD-bd"/>
</dbReference>
<dbReference type="PROSITE" id="PS51318">
    <property type="entry name" value="TAT"/>
    <property type="match status" value="1"/>
</dbReference>
<dbReference type="InterPro" id="IPR019546">
    <property type="entry name" value="TAT_signal_bac_arc"/>
</dbReference>
<gene>
    <name evidence="6" type="ORF">FM068_02065</name>
</gene>
<dbReference type="InterPro" id="IPR036188">
    <property type="entry name" value="FAD/NAD-bd_sf"/>
</dbReference>
<evidence type="ECO:0000256" key="2">
    <source>
        <dbReference type="ARBA" id="ARBA00022630"/>
    </source>
</evidence>
<evidence type="ECO:0000256" key="4">
    <source>
        <dbReference type="ARBA" id="ARBA00023002"/>
    </source>
</evidence>
<accession>A0A6L8Q643</accession>
<dbReference type="Pfam" id="PF00890">
    <property type="entry name" value="FAD_binding_2"/>
    <property type="match status" value="1"/>
</dbReference>
<dbReference type="Gene3D" id="3.50.50.60">
    <property type="entry name" value="FAD/NAD(P)-binding domain"/>
    <property type="match status" value="1"/>
</dbReference>
<dbReference type="InterPro" id="IPR027477">
    <property type="entry name" value="Succ_DH/fumarate_Rdtase_cat_sf"/>
</dbReference>
<dbReference type="PANTHER" id="PTHR43400">
    <property type="entry name" value="FUMARATE REDUCTASE"/>
    <property type="match status" value="1"/>
</dbReference>
<keyword evidence="2" id="KW-0285">Flavoprotein</keyword>
<keyword evidence="3" id="KW-0274">FAD</keyword>
<organism evidence="6 7">
    <name type="scientific">Adlercreutzia equolifaciens</name>
    <dbReference type="NCBI Taxonomy" id="446660"/>
    <lineage>
        <taxon>Bacteria</taxon>
        <taxon>Bacillati</taxon>
        <taxon>Actinomycetota</taxon>
        <taxon>Coriobacteriia</taxon>
        <taxon>Eggerthellales</taxon>
        <taxon>Eggerthellaceae</taxon>
        <taxon>Adlercreutzia</taxon>
    </lineage>
</organism>
<sequence length="562" mass="60392">MELNRRDFLKGALAMGAAGAAGAGLAGCAPSGGENPKTAETGGIEYPAGLQASDFEDSPVEIEPITEFSEEKTYDVVVVGAGTGGVPAALSALEEGATVAVLQKESKPISQGGTCSGVLLDESDEQGVMNYIQGFLEDCGWRADRGLAETYAKYSGEAIRWMQVRTAEAGFPPYMVRPTAVTEYEDGSKCSRRSIMFGPKPYNNGTMIEHLADMAAERGVEFFYSTPGVQLVTDESGAVTGVIGKSGNDYIKFNATKGVILSTGDYQNNQSLVERYCPDVKDFDRKQTNKTGDGILMAMAIGGGFVPVGHSHMMHDFDSGPMFDEPFLTVNENGERFMNEDCIFEEINCVLRNQPKPGWYSQIFDDDYIAQVTEWGGKPTEKEKMQNYMPDVEMDRSPESSANVIEGLIDTYCCDTLDELAGKLGIPADALKKSVERYNELCDAGFDADFGKQAKYLKKIEKAPYWGIHKHVRVSALCAGATVNENYQATRGVGGEVIPNLWVTGFSAGQLCGAPDWSMYQGGMSAGHCIMTGRICGIQAATGGKLEASAPITEADVVAISA</sequence>
<comment type="cofactor">
    <cofactor evidence="1">
        <name>FAD</name>
        <dbReference type="ChEBI" id="CHEBI:57692"/>
    </cofactor>
</comment>